<accession>A0ABV6XGG0</accession>
<dbReference type="RefSeq" id="WP_380562623.1">
    <property type="nucleotide sequence ID" value="NZ_JBEUKS010000001.1"/>
</dbReference>
<sequence>MELSLVGRAVRRFRRAARPLLALVSVIVCGAVLCAALAARGGGATTPSVNPATAAGATAADALIDLMQPAGPLPVFVDPGSGTDTTELVDAVQISQFASPAARPSSTVLASLAGVLDSLPRKGASGQPLLDVLGIVHLDQSGHYGLLPAARQSALGRYLTGADLSGSSLNLLLNTLEGTARDLRQSRSVPANAAVTRALAAFLDTSLTTSCAVLRTGETSTDPALLGLLVDIAAADPAQHCYPAADVRARYDRQLRGTRIADAPDLAVMAELVQQGVDPTLAPGTSFSGAANGYFSSLEQELATTPSLTCPVSALYQAVGVDAAAGHAAAPVPAALTDCTQRALRWDGSLPESVAPSPVSAGFGIAALRSAPLSATDRQLVDQELALVDLGGLAGDPRTELVAALADAPDRITPALVRAFESRLTPSSAQDLTLLAAASDVLGGCDAKSRTVLGSWLAGLGQAKSQQTSDPLWSMFAVHDAKACFPAGDPVLARAQRWSDRAVAQVLAHPASAGSGSDTALLSWLRSEQHCLSDDSPATPPVTAAATAAPAAPAAAQSWATLVGSHPPTVLDLYARIRTAQTAAQGCVPSWLSPTADR</sequence>
<keyword evidence="2" id="KW-1185">Reference proteome</keyword>
<gene>
    <name evidence="1" type="ORF">ABUW04_03685</name>
</gene>
<dbReference type="EMBL" id="JBEUKS010000001">
    <property type="protein sequence ID" value="MFC1437351.1"/>
    <property type="molecule type" value="Genomic_DNA"/>
</dbReference>
<organism evidence="1 2">
    <name type="scientific">Streptacidiphilus jeojiensis</name>
    <dbReference type="NCBI Taxonomy" id="3229225"/>
    <lineage>
        <taxon>Bacteria</taxon>
        <taxon>Bacillati</taxon>
        <taxon>Actinomycetota</taxon>
        <taxon>Actinomycetes</taxon>
        <taxon>Kitasatosporales</taxon>
        <taxon>Streptomycetaceae</taxon>
        <taxon>Streptacidiphilus</taxon>
    </lineage>
</organism>
<evidence type="ECO:0000313" key="2">
    <source>
        <dbReference type="Proteomes" id="UP001592581"/>
    </source>
</evidence>
<dbReference type="Proteomes" id="UP001592581">
    <property type="component" value="Unassembled WGS sequence"/>
</dbReference>
<reference evidence="1 2" key="1">
    <citation type="submission" date="2024-06" db="EMBL/GenBank/DDBJ databases">
        <authorList>
            <person name="Lee S.D."/>
        </authorList>
    </citation>
    <scope>NUCLEOTIDE SEQUENCE [LARGE SCALE GENOMIC DNA]</scope>
    <source>
        <strain evidence="1 2">N1-10</strain>
    </source>
</reference>
<name>A0ABV6XGG0_9ACTN</name>
<comment type="caution">
    <text evidence="1">The sequence shown here is derived from an EMBL/GenBank/DDBJ whole genome shotgun (WGS) entry which is preliminary data.</text>
</comment>
<proteinExistence type="predicted"/>
<evidence type="ECO:0000313" key="1">
    <source>
        <dbReference type="EMBL" id="MFC1437351.1"/>
    </source>
</evidence>
<protein>
    <submittedName>
        <fullName evidence="1">Uncharacterized protein</fullName>
    </submittedName>
</protein>